<dbReference type="Gene3D" id="2.30.39.10">
    <property type="entry name" value="Alpha-1-antitrypsin, domain 1"/>
    <property type="match status" value="1"/>
</dbReference>
<feature type="transmembrane region" description="Helical" evidence="2">
    <location>
        <begin position="32"/>
        <end position="51"/>
    </location>
</feature>
<dbReference type="PANTHER" id="PTHR11461:SF211">
    <property type="entry name" value="GH10112P-RELATED"/>
    <property type="match status" value="1"/>
</dbReference>
<sequence length="449" mass="50527">MVYNHYYGNKRTIPKEFFVTDAQGEREAILKAIRPQGCLFILLFLFLGYALSVSSRTTHFAPEAQPFNEFAFDLYRQLGTTDQNLILSPYSLSSLLVILANGASGNTQQQLNQALHFPPGNTNHAAELAQINTALMPDGDCQGWLSCKFKHAGKWFGFNQSSTFLIANSFWAEERLIYKTPFLAAMGQINHFYRVNFNKAPEAARQRINNWVEEKTDQYIKELITPGMINRATQLILVNAIYFNGVWESPFKPEATEQKPFLLSDGNPLQTAMMGKLDNFFYSENDRLQMLQLPYLKSTIRMAVLLPKPTHSVKEIRQTLTQVTFAQLLQNATNRKVLVSLPKFKLASTFKSLKQPLQQMGVIDAFSDKADFSNITTSALAISDIIQKAVIEVDEKGTVAAAATAVVMFGSAVQQPMEFNANHPFLFILYDTQSGVILFIGQVFNPQKE</sequence>
<organism evidence="4 5">
    <name type="scientific">Legionella donaldsonii</name>
    <dbReference type="NCBI Taxonomy" id="45060"/>
    <lineage>
        <taxon>Bacteria</taxon>
        <taxon>Pseudomonadati</taxon>
        <taxon>Pseudomonadota</taxon>
        <taxon>Gammaproteobacteria</taxon>
        <taxon>Legionellales</taxon>
        <taxon>Legionellaceae</taxon>
        <taxon>Legionella</taxon>
    </lineage>
</organism>
<feature type="domain" description="Serpin" evidence="3">
    <location>
        <begin position="72"/>
        <end position="446"/>
    </location>
</feature>
<dbReference type="Gene3D" id="3.30.497.10">
    <property type="entry name" value="Antithrombin, subunit I, domain 2"/>
    <property type="match status" value="1"/>
</dbReference>
<keyword evidence="5" id="KW-1185">Reference proteome</keyword>
<evidence type="ECO:0000256" key="2">
    <source>
        <dbReference type="SAM" id="Phobius"/>
    </source>
</evidence>
<keyword evidence="2" id="KW-1133">Transmembrane helix</keyword>
<gene>
    <name evidence="4" type="ORF">NCTC13292_00787</name>
</gene>
<protein>
    <submittedName>
        <fullName evidence="4">Serine protease inhibitor</fullName>
    </submittedName>
</protein>
<dbReference type="PROSITE" id="PS00284">
    <property type="entry name" value="SERPIN"/>
    <property type="match status" value="1"/>
</dbReference>
<dbReference type="InterPro" id="IPR023796">
    <property type="entry name" value="Serpin_dom"/>
</dbReference>
<comment type="similarity">
    <text evidence="1">Belongs to the serpin family.</text>
</comment>
<dbReference type="InterPro" id="IPR000215">
    <property type="entry name" value="Serpin_fam"/>
</dbReference>
<keyword evidence="2" id="KW-0812">Transmembrane</keyword>
<dbReference type="OrthoDB" id="9764871at2"/>
<dbReference type="InterPro" id="IPR042185">
    <property type="entry name" value="Serpin_sf_2"/>
</dbReference>
<evidence type="ECO:0000256" key="1">
    <source>
        <dbReference type="RuleBase" id="RU000411"/>
    </source>
</evidence>
<dbReference type="InterPro" id="IPR023795">
    <property type="entry name" value="Serpin_CS"/>
</dbReference>
<dbReference type="InterPro" id="IPR042178">
    <property type="entry name" value="Serpin_sf_1"/>
</dbReference>
<accession>A0A378J1P0</accession>
<dbReference type="Proteomes" id="UP000254677">
    <property type="component" value="Unassembled WGS sequence"/>
</dbReference>
<dbReference type="SMART" id="SM00093">
    <property type="entry name" value="SERPIN"/>
    <property type="match status" value="1"/>
</dbReference>
<dbReference type="GO" id="GO:0005615">
    <property type="term" value="C:extracellular space"/>
    <property type="evidence" value="ECO:0007669"/>
    <property type="project" value="InterPro"/>
</dbReference>
<dbReference type="PANTHER" id="PTHR11461">
    <property type="entry name" value="SERINE PROTEASE INHIBITOR, SERPIN"/>
    <property type="match status" value="1"/>
</dbReference>
<keyword evidence="2" id="KW-0472">Membrane</keyword>
<dbReference type="EMBL" id="UGOA01000001">
    <property type="protein sequence ID" value="STX41198.1"/>
    <property type="molecule type" value="Genomic_DNA"/>
</dbReference>
<evidence type="ECO:0000313" key="5">
    <source>
        <dbReference type="Proteomes" id="UP000254677"/>
    </source>
</evidence>
<dbReference type="InterPro" id="IPR036186">
    <property type="entry name" value="Serpin_sf"/>
</dbReference>
<proteinExistence type="inferred from homology"/>
<dbReference type="AlphaFoldDB" id="A0A378J1P0"/>
<dbReference type="SUPFAM" id="SSF56574">
    <property type="entry name" value="Serpins"/>
    <property type="match status" value="1"/>
</dbReference>
<evidence type="ECO:0000259" key="3">
    <source>
        <dbReference type="SMART" id="SM00093"/>
    </source>
</evidence>
<name>A0A378J1P0_9GAMM</name>
<dbReference type="Pfam" id="PF00079">
    <property type="entry name" value="Serpin"/>
    <property type="match status" value="1"/>
</dbReference>
<dbReference type="CDD" id="cd19590">
    <property type="entry name" value="serpin_thermopin-like"/>
    <property type="match status" value="1"/>
</dbReference>
<evidence type="ECO:0000313" key="4">
    <source>
        <dbReference type="EMBL" id="STX41198.1"/>
    </source>
</evidence>
<dbReference type="GO" id="GO:0004867">
    <property type="term" value="F:serine-type endopeptidase inhibitor activity"/>
    <property type="evidence" value="ECO:0007669"/>
    <property type="project" value="InterPro"/>
</dbReference>
<reference evidence="4 5" key="1">
    <citation type="submission" date="2018-06" db="EMBL/GenBank/DDBJ databases">
        <authorList>
            <consortium name="Pathogen Informatics"/>
            <person name="Doyle S."/>
        </authorList>
    </citation>
    <scope>NUCLEOTIDE SEQUENCE [LARGE SCALE GENOMIC DNA]</scope>
    <source>
        <strain evidence="4 5">NCTC13292</strain>
    </source>
</reference>